<keyword evidence="1" id="KW-0378">Hydrolase</keyword>
<dbReference type="InterPro" id="IPR017853">
    <property type="entry name" value="GH"/>
</dbReference>
<dbReference type="Gene3D" id="3.20.20.80">
    <property type="entry name" value="Glycosidases"/>
    <property type="match status" value="1"/>
</dbReference>
<comment type="caution">
    <text evidence="1">The sequence shown here is derived from an EMBL/GenBank/DDBJ whole genome shotgun (WGS) entry which is preliminary data.</text>
</comment>
<dbReference type="SUPFAM" id="SSF51445">
    <property type="entry name" value="(Trans)glycosidases"/>
    <property type="match status" value="1"/>
</dbReference>
<organism evidence="1 2">
    <name type="scientific">Bifidobacterium aemilianum</name>
    <dbReference type="NCBI Taxonomy" id="2493120"/>
    <lineage>
        <taxon>Bacteria</taxon>
        <taxon>Bacillati</taxon>
        <taxon>Actinomycetota</taxon>
        <taxon>Actinomycetes</taxon>
        <taxon>Bifidobacteriales</taxon>
        <taxon>Bifidobacteriaceae</taxon>
        <taxon>Bifidobacterium</taxon>
    </lineage>
</organism>
<reference evidence="1 2" key="1">
    <citation type="submission" date="2017-10" db="EMBL/GenBank/DDBJ databases">
        <title>Bifidobacterium xylocopum sp. nov. and Bifidobacterium aemilianum sp. nov., from the carpenter bee (Xylocopa violacea) digestive tract.</title>
        <authorList>
            <person name="Alberoni D."/>
            <person name="Baffoni L."/>
            <person name="Di Gioia D."/>
            <person name="Gaggia F."/>
            <person name="Biavati B."/>
        </authorList>
    </citation>
    <scope>NUCLEOTIDE SEQUENCE [LARGE SCALE GENOMIC DNA]</scope>
    <source>
        <strain evidence="1 2">XV10</strain>
    </source>
</reference>
<dbReference type="AlphaFoldDB" id="A0A366K9X8"/>
<dbReference type="RefSeq" id="WP_113859509.1">
    <property type="nucleotide sequence ID" value="NZ_PDCG01000001.1"/>
</dbReference>
<dbReference type="OrthoDB" id="110211at2"/>
<evidence type="ECO:0000313" key="1">
    <source>
        <dbReference type="EMBL" id="RBP98536.1"/>
    </source>
</evidence>
<name>A0A366K9X8_9BIFI</name>
<evidence type="ECO:0000313" key="2">
    <source>
        <dbReference type="Proteomes" id="UP000252530"/>
    </source>
</evidence>
<protein>
    <submittedName>
        <fullName evidence="1">Glycosyl hydrolase</fullName>
    </submittedName>
</protein>
<accession>A0A366K9X8</accession>
<gene>
    <name evidence="1" type="ORF">CRD60_01370</name>
</gene>
<dbReference type="EMBL" id="PDCG01000001">
    <property type="protein sequence ID" value="RBP98536.1"/>
    <property type="molecule type" value="Genomic_DNA"/>
</dbReference>
<dbReference type="GO" id="GO:0016787">
    <property type="term" value="F:hydrolase activity"/>
    <property type="evidence" value="ECO:0007669"/>
    <property type="project" value="UniProtKB-KW"/>
</dbReference>
<dbReference type="Proteomes" id="UP000252530">
    <property type="component" value="Unassembled WGS sequence"/>
</dbReference>
<sequence length="360" mass="39578">MVSLAASAGLDSYVDVIQGHLSSFDFLPSWVSTWHGRNIISDGPTVQAEAVLVRELYGALRDLPSFKGLTVGNECNQFLGGAHPLGMKDSSKDVDSWLQSPIGPLASQVDQDGRIIVHSEDDAVWYLPGHAFTPSHQGRIGSLSVIHAWVFNGVAQKYGPLSQEAVRHGQYSAELAKAYENHPHRPVWVQEIGAPLNVMRREEAPAFMRQSVENLMLVSDLYGITWWCSHDVSRSLADFPPLEYDLGLFDQEGKLKELGRGFADVVAVYGSRQSGPEANQGRSAFILPDDPDGIPGMREACAPGGNVFEEWMRRASSGDFPAFVSQGNAEDQVYRSERDLEEARFLPAVQFMDGQRLGSC</sequence>
<proteinExistence type="predicted"/>
<keyword evidence="2" id="KW-1185">Reference proteome</keyword>